<accession>A0ABT3FWZ0</accession>
<protein>
    <submittedName>
        <fullName evidence="2">Uncharacterized protein</fullName>
    </submittedName>
</protein>
<evidence type="ECO:0000256" key="1">
    <source>
        <dbReference type="SAM" id="MobiDB-lite"/>
    </source>
</evidence>
<organism evidence="2 3">
    <name type="scientific">Luteolibacter rhizosphaerae</name>
    <dbReference type="NCBI Taxonomy" id="2989719"/>
    <lineage>
        <taxon>Bacteria</taxon>
        <taxon>Pseudomonadati</taxon>
        <taxon>Verrucomicrobiota</taxon>
        <taxon>Verrucomicrobiia</taxon>
        <taxon>Verrucomicrobiales</taxon>
        <taxon>Verrucomicrobiaceae</taxon>
        <taxon>Luteolibacter</taxon>
    </lineage>
</organism>
<proteinExistence type="predicted"/>
<comment type="caution">
    <text evidence="2">The sequence shown here is derived from an EMBL/GenBank/DDBJ whole genome shotgun (WGS) entry which is preliminary data.</text>
</comment>
<feature type="compositionally biased region" description="Basic and acidic residues" evidence="1">
    <location>
        <begin position="41"/>
        <end position="69"/>
    </location>
</feature>
<gene>
    <name evidence="2" type="ORF">OJ996_00910</name>
</gene>
<feature type="region of interest" description="Disordered" evidence="1">
    <location>
        <begin position="30"/>
        <end position="69"/>
    </location>
</feature>
<reference evidence="2" key="1">
    <citation type="submission" date="2022-10" db="EMBL/GenBank/DDBJ databases">
        <title>Luteolibacter sp. GHJ8, whole genome shotgun sequencing project.</title>
        <authorList>
            <person name="Zhao G."/>
            <person name="Shen L."/>
        </authorList>
    </citation>
    <scope>NUCLEOTIDE SEQUENCE</scope>
    <source>
        <strain evidence="2">GHJ8</strain>
    </source>
</reference>
<keyword evidence="3" id="KW-1185">Reference proteome</keyword>
<sequence>MKLTTLSAAAVAGLFLGSVSCERHSWDETKALHEKHGHGAGHGEGHDAHGEHKGGAHHEEHKSSEGAGH</sequence>
<name>A0ABT3FWZ0_9BACT</name>
<evidence type="ECO:0000313" key="3">
    <source>
        <dbReference type="Proteomes" id="UP001165653"/>
    </source>
</evidence>
<dbReference type="PROSITE" id="PS51257">
    <property type="entry name" value="PROKAR_LIPOPROTEIN"/>
    <property type="match status" value="1"/>
</dbReference>
<dbReference type="RefSeq" id="WP_264510205.1">
    <property type="nucleotide sequence ID" value="NZ_JAPDDR010000001.1"/>
</dbReference>
<evidence type="ECO:0000313" key="2">
    <source>
        <dbReference type="EMBL" id="MCW1912111.1"/>
    </source>
</evidence>
<dbReference type="Proteomes" id="UP001165653">
    <property type="component" value="Unassembled WGS sequence"/>
</dbReference>
<dbReference type="EMBL" id="JAPDDR010000001">
    <property type="protein sequence ID" value="MCW1912111.1"/>
    <property type="molecule type" value="Genomic_DNA"/>
</dbReference>